<dbReference type="InterPro" id="IPR036047">
    <property type="entry name" value="F-box-like_dom_sf"/>
</dbReference>
<reference evidence="2" key="2">
    <citation type="submission" date="2025-08" db="UniProtKB">
        <authorList>
            <consortium name="Ensembl"/>
        </authorList>
    </citation>
    <scope>IDENTIFICATION</scope>
</reference>
<dbReference type="Ensembl" id="ENSSORT00005026314.1">
    <property type="protein sequence ID" value="ENSSORP00005025551.1"/>
    <property type="gene ID" value="ENSSORG00005012288.1"/>
</dbReference>
<protein>
    <recommendedName>
        <fullName evidence="1">F-box domain-containing protein</fullName>
    </recommendedName>
</protein>
<dbReference type="GO" id="GO:0031398">
    <property type="term" value="P:positive regulation of protein ubiquitination"/>
    <property type="evidence" value="ECO:0007669"/>
    <property type="project" value="TreeGrafter"/>
</dbReference>
<organism evidence="2 3">
    <name type="scientific">Sphaeramia orbicularis</name>
    <name type="common">orbiculate cardinalfish</name>
    <dbReference type="NCBI Taxonomy" id="375764"/>
    <lineage>
        <taxon>Eukaryota</taxon>
        <taxon>Metazoa</taxon>
        <taxon>Chordata</taxon>
        <taxon>Craniata</taxon>
        <taxon>Vertebrata</taxon>
        <taxon>Euteleostomi</taxon>
        <taxon>Actinopterygii</taxon>
        <taxon>Neopterygii</taxon>
        <taxon>Teleostei</taxon>
        <taxon>Neoteleostei</taxon>
        <taxon>Acanthomorphata</taxon>
        <taxon>Gobiaria</taxon>
        <taxon>Kurtiformes</taxon>
        <taxon>Apogonoidei</taxon>
        <taxon>Apogonidae</taxon>
        <taxon>Apogoninae</taxon>
        <taxon>Sphaeramia</taxon>
    </lineage>
</organism>
<proteinExistence type="predicted"/>
<feature type="domain" description="F-box" evidence="1">
    <location>
        <begin position="19"/>
        <end position="59"/>
    </location>
</feature>
<dbReference type="Gene3D" id="1.20.1280.50">
    <property type="match status" value="1"/>
</dbReference>
<dbReference type="PANTHER" id="PTHR20933:SF3">
    <property type="entry name" value="F-BOX ONLY PROTEIN 33"/>
    <property type="match status" value="1"/>
</dbReference>
<dbReference type="Pfam" id="PF12937">
    <property type="entry name" value="F-box-like"/>
    <property type="match status" value="1"/>
</dbReference>
<dbReference type="InterPro" id="IPR032675">
    <property type="entry name" value="LRR_dom_sf"/>
</dbReference>
<reference evidence="2" key="3">
    <citation type="submission" date="2025-09" db="UniProtKB">
        <authorList>
            <consortium name="Ensembl"/>
        </authorList>
    </citation>
    <scope>IDENTIFICATION</scope>
</reference>
<dbReference type="FunFam" id="1.20.1280.50:FF:000005">
    <property type="entry name" value="F-box/LRR-repeat protein 3 isoform X1"/>
    <property type="match status" value="1"/>
</dbReference>
<evidence type="ECO:0000259" key="1">
    <source>
        <dbReference type="SMART" id="SM00256"/>
    </source>
</evidence>
<name>A0A673A8D5_9TELE</name>
<sequence length="365" mass="41566">MCEKSLLVGSESGSGWASLPDVCLLHILQFLPDGDRISAIQVCHHWHTVMVNCPSLWHSCCFHLRGQQAGSRSEYLSTIGYAQPVGVYLKKLEIHVITFYHYPKMTYLLWRCKFNVRCNELPCLSRVRAQLQSFSLIGLALPQACWTKKLRTLLFNSVINFLHRGSVKLTSVSLVNMRTAIDQSWIPSRCHITHLNLEGFFSSALPVSINTNVAAVMSALHHLTDLTLSYSCVSDELLLLDTQENGRPLQTLSLYCTVHEPHSQVKWIDSWASLVSNCPDLKVKLTVDHIINRERLMRILLPKIPLTEFSMRGFYSYNNNWSGKPLLLELLLPFSLSLQVSSEHHTLNHTSISSQWSRWDCDTFS</sequence>
<dbReference type="Proteomes" id="UP000472271">
    <property type="component" value="Chromosome 14"/>
</dbReference>
<dbReference type="PANTHER" id="PTHR20933">
    <property type="entry name" value="F-BOX ONLY PROTEIN 33"/>
    <property type="match status" value="1"/>
</dbReference>
<dbReference type="SUPFAM" id="SSF81383">
    <property type="entry name" value="F-box domain"/>
    <property type="match status" value="1"/>
</dbReference>
<dbReference type="InParanoid" id="A0A673A8D5"/>
<accession>A0A673A8D5</accession>
<dbReference type="Gene3D" id="3.80.10.10">
    <property type="entry name" value="Ribonuclease Inhibitor"/>
    <property type="match status" value="1"/>
</dbReference>
<reference evidence="2" key="1">
    <citation type="submission" date="2019-06" db="EMBL/GenBank/DDBJ databases">
        <authorList>
            <consortium name="Wellcome Sanger Institute Data Sharing"/>
        </authorList>
    </citation>
    <scope>NUCLEOTIDE SEQUENCE [LARGE SCALE GENOMIC DNA]</scope>
</reference>
<evidence type="ECO:0000313" key="2">
    <source>
        <dbReference type="Ensembl" id="ENSSORP00005025551.1"/>
    </source>
</evidence>
<dbReference type="InterPro" id="IPR001810">
    <property type="entry name" value="F-box_dom"/>
</dbReference>
<keyword evidence="3" id="KW-1185">Reference proteome</keyword>
<evidence type="ECO:0000313" key="3">
    <source>
        <dbReference type="Proteomes" id="UP000472271"/>
    </source>
</evidence>
<dbReference type="SMART" id="SM00256">
    <property type="entry name" value="FBOX"/>
    <property type="match status" value="1"/>
</dbReference>
<dbReference type="AlphaFoldDB" id="A0A673A8D5"/>